<proteinExistence type="predicted"/>
<sequence>MPDFDLNVRHWALVALLEHWRKAHRGNTLPRRADISPAQFGRAMPYVSMIDVAGDPPRYRWRLICSQVTRRLGRDLTGRWFDEIYEPAVVERLGAVYGLSLQHRVAIRFTGTMAFAGKSHLPYEAVHMPLVNDEDRIVMLMIGVYLGRQD</sequence>
<evidence type="ECO:0000313" key="1">
    <source>
        <dbReference type="EMBL" id="MFC3227535.1"/>
    </source>
</evidence>
<keyword evidence="2" id="KW-1185">Reference proteome</keyword>
<organism evidence="1 2">
    <name type="scientific">Marinibaculum pumilum</name>
    <dbReference type="NCBI Taxonomy" id="1766165"/>
    <lineage>
        <taxon>Bacteria</taxon>
        <taxon>Pseudomonadati</taxon>
        <taxon>Pseudomonadota</taxon>
        <taxon>Alphaproteobacteria</taxon>
        <taxon>Rhodospirillales</taxon>
        <taxon>Rhodospirillaceae</taxon>
        <taxon>Marinibaculum</taxon>
    </lineage>
</organism>
<accession>A0ABV7KZE2</accession>
<comment type="caution">
    <text evidence="1">The sequence shown here is derived from an EMBL/GenBank/DDBJ whole genome shotgun (WGS) entry which is preliminary data.</text>
</comment>
<dbReference type="Pfam" id="PF07310">
    <property type="entry name" value="PAS_5"/>
    <property type="match status" value="1"/>
</dbReference>
<dbReference type="RefSeq" id="WP_379899765.1">
    <property type="nucleotide sequence ID" value="NZ_JBHRTR010000023.1"/>
</dbReference>
<evidence type="ECO:0000313" key="2">
    <source>
        <dbReference type="Proteomes" id="UP001595528"/>
    </source>
</evidence>
<reference evidence="2" key="1">
    <citation type="journal article" date="2019" name="Int. J. Syst. Evol. Microbiol.">
        <title>The Global Catalogue of Microorganisms (GCM) 10K type strain sequencing project: providing services to taxonomists for standard genome sequencing and annotation.</title>
        <authorList>
            <consortium name="The Broad Institute Genomics Platform"/>
            <consortium name="The Broad Institute Genome Sequencing Center for Infectious Disease"/>
            <person name="Wu L."/>
            <person name="Ma J."/>
        </authorList>
    </citation>
    <scope>NUCLEOTIDE SEQUENCE [LARGE SCALE GENOMIC DNA]</scope>
    <source>
        <strain evidence="2">KCTC 42964</strain>
    </source>
</reference>
<dbReference type="InterPro" id="IPR009922">
    <property type="entry name" value="DUF1457"/>
</dbReference>
<dbReference type="EMBL" id="JBHRTR010000023">
    <property type="protein sequence ID" value="MFC3227535.1"/>
    <property type="molecule type" value="Genomic_DNA"/>
</dbReference>
<dbReference type="Proteomes" id="UP001595528">
    <property type="component" value="Unassembled WGS sequence"/>
</dbReference>
<gene>
    <name evidence="1" type="ORF">ACFOGJ_09855</name>
</gene>
<name>A0ABV7KZE2_9PROT</name>
<protein>
    <submittedName>
        <fullName evidence="1">PAS domain-containing protein</fullName>
    </submittedName>
</protein>